<dbReference type="AlphaFoldDB" id="A0A9J6B1M5"/>
<dbReference type="InterPro" id="IPR050478">
    <property type="entry name" value="Ethylene_sulfur-biosynth"/>
</dbReference>
<reference evidence="3 4" key="1">
    <citation type="submission" date="2020-09" db="EMBL/GenBank/DDBJ databases">
        <title>De no assembly of potato wild relative species, Solanum commersonii.</title>
        <authorList>
            <person name="Cho K."/>
        </authorList>
    </citation>
    <scope>NUCLEOTIDE SEQUENCE [LARGE SCALE GENOMIC DNA]</scope>
    <source>
        <strain evidence="3">LZ3.2</strain>
        <tissue evidence="3">Leaf</tissue>
    </source>
</reference>
<name>A0A9J6B1M5_SOLCO</name>
<evidence type="ECO:0000256" key="1">
    <source>
        <dbReference type="ARBA" id="ARBA00022898"/>
    </source>
</evidence>
<evidence type="ECO:0000313" key="3">
    <source>
        <dbReference type="EMBL" id="KAG5630677.1"/>
    </source>
</evidence>
<protein>
    <recommendedName>
        <fullName evidence="2">Alliinase C-terminal domain-containing protein</fullName>
    </recommendedName>
</protein>
<organism evidence="3 4">
    <name type="scientific">Solanum commersonii</name>
    <name type="common">Commerson's wild potato</name>
    <name type="synonym">Commerson's nightshade</name>
    <dbReference type="NCBI Taxonomy" id="4109"/>
    <lineage>
        <taxon>Eukaryota</taxon>
        <taxon>Viridiplantae</taxon>
        <taxon>Streptophyta</taxon>
        <taxon>Embryophyta</taxon>
        <taxon>Tracheophyta</taxon>
        <taxon>Spermatophyta</taxon>
        <taxon>Magnoliopsida</taxon>
        <taxon>eudicotyledons</taxon>
        <taxon>Gunneridae</taxon>
        <taxon>Pentapetalae</taxon>
        <taxon>asterids</taxon>
        <taxon>lamiids</taxon>
        <taxon>Solanales</taxon>
        <taxon>Solanaceae</taxon>
        <taxon>Solanoideae</taxon>
        <taxon>Solaneae</taxon>
        <taxon>Solanum</taxon>
    </lineage>
</organism>
<dbReference type="GO" id="GO:0006520">
    <property type="term" value="P:amino acid metabolic process"/>
    <property type="evidence" value="ECO:0007669"/>
    <property type="project" value="TreeGrafter"/>
</dbReference>
<keyword evidence="4" id="KW-1185">Reference proteome</keyword>
<dbReference type="GO" id="GO:0008483">
    <property type="term" value="F:transaminase activity"/>
    <property type="evidence" value="ECO:0007669"/>
    <property type="project" value="TreeGrafter"/>
</dbReference>
<sequence length="147" mass="17014">MYESYWRKMWNKCNITFNAYSYVTDFVRSELNKLAGDVKTFEKDESYIKLITSPNNPNGIIREHVVNGDQGKLIYDLAYYWPQYTSITSHANHDVMLFTISKCTGHVGSRIGFGSDSRNVRISMLSNEDFNIFLKMLMAIQGSTNRK</sequence>
<proteinExistence type="predicted"/>
<dbReference type="Gene3D" id="3.40.640.10">
    <property type="entry name" value="Type I PLP-dependent aspartate aminotransferase-like (Major domain)"/>
    <property type="match status" value="1"/>
</dbReference>
<dbReference type="InterPro" id="IPR015424">
    <property type="entry name" value="PyrdxlP-dep_Trfase"/>
</dbReference>
<dbReference type="Pfam" id="PF04864">
    <property type="entry name" value="Alliinase_C"/>
    <property type="match status" value="1"/>
</dbReference>
<keyword evidence="1" id="KW-0663">Pyridoxal phosphate</keyword>
<dbReference type="Proteomes" id="UP000824120">
    <property type="component" value="Chromosome 1"/>
</dbReference>
<evidence type="ECO:0000313" key="4">
    <source>
        <dbReference type="Proteomes" id="UP000824120"/>
    </source>
</evidence>
<dbReference type="GO" id="GO:0016846">
    <property type="term" value="F:carbon-sulfur lyase activity"/>
    <property type="evidence" value="ECO:0007669"/>
    <property type="project" value="InterPro"/>
</dbReference>
<dbReference type="EMBL" id="JACXVP010000001">
    <property type="protein sequence ID" value="KAG5630677.1"/>
    <property type="molecule type" value="Genomic_DNA"/>
</dbReference>
<evidence type="ECO:0000259" key="2">
    <source>
        <dbReference type="Pfam" id="PF04864"/>
    </source>
</evidence>
<dbReference type="InterPro" id="IPR006948">
    <property type="entry name" value="Alliinase_C"/>
</dbReference>
<dbReference type="PANTHER" id="PTHR43795:SF15">
    <property type="entry name" value="TRYPTOPHAN AMINOTRANSFERASE-RELATED PROTEIN 1"/>
    <property type="match status" value="1"/>
</dbReference>
<feature type="domain" description="Alliinase C-terminal" evidence="2">
    <location>
        <begin position="17"/>
        <end position="113"/>
    </location>
</feature>
<gene>
    <name evidence="3" type="ORF">H5410_002394</name>
</gene>
<dbReference type="InterPro" id="IPR015421">
    <property type="entry name" value="PyrdxlP-dep_Trfase_major"/>
</dbReference>
<dbReference type="OrthoDB" id="2020362at2759"/>
<accession>A0A9J6B1M5</accession>
<dbReference type="PANTHER" id="PTHR43795">
    <property type="entry name" value="BIFUNCTIONAL ASPARTATE AMINOTRANSFERASE AND GLUTAMATE/ASPARTATE-PREPHENATE AMINOTRANSFERASE-RELATED"/>
    <property type="match status" value="1"/>
</dbReference>
<comment type="caution">
    <text evidence="3">The sequence shown here is derived from an EMBL/GenBank/DDBJ whole genome shotgun (WGS) entry which is preliminary data.</text>
</comment>
<dbReference type="SUPFAM" id="SSF53383">
    <property type="entry name" value="PLP-dependent transferases"/>
    <property type="match status" value="1"/>
</dbReference>